<evidence type="ECO:0000313" key="2">
    <source>
        <dbReference type="Proteomes" id="UP000008909"/>
    </source>
</evidence>
<evidence type="ECO:0000313" key="1">
    <source>
        <dbReference type="EMBL" id="GAA48592.1"/>
    </source>
</evidence>
<dbReference type="Proteomes" id="UP000008909">
    <property type="component" value="Unassembled WGS sequence"/>
</dbReference>
<accession>G7Y6K7</accession>
<gene>
    <name evidence="1" type="ORF">CLF_101792</name>
</gene>
<organism evidence="1 2">
    <name type="scientific">Clonorchis sinensis</name>
    <name type="common">Chinese liver fluke</name>
    <dbReference type="NCBI Taxonomy" id="79923"/>
    <lineage>
        <taxon>Eukaryota</taxon>
        <taxon>Metazoa</taxon>
        <taxon>Spiralia</taxon>
        <taxon>Lophotrochozoa</taxon>
        <taxon>Platyhelminthes</taxon>
        <taxon>Trematoda</taxon>
        <taxon>Digenea</taxon>
        <taxon>Opisthorchiida</taxon>
        <taxon>Opisthorchiata</taxon>
        <taxon>Opisthorchiidae</taxon>
        <taxon>Clonorchis</taxon>
    </lineage>
</organism>
<keyword evidence="2" id="KW-1185">Reference proteome</keyword>
<proteinExistence type="predicted"/>
<protein>
    <submittedName>
        <fullName evidence="1">Uncharacterized protein</fullName>
    </submittedName>
</protein>
<dbReference type="EMBL" id="DF142898">
    <property type="protein sequence ID" value="GAA48592.1"/>
    <property type="molecule type" value="Genomic_DNA"/>
</dbReference>
<reference evidence="1" key="1">
    <citation type="journal article" date="2011" name="Genome Biol.">
        <title>The draft genome of the carcinogenic human liver fluke Clonorchis sinensis.</title>
        <authorList>
            <person name="Wang X."/>
            <person name="Chen W."/>
            <person name="Huang Y."/>
            <person name="Sun J."/>
            <person name="Men J."/>
            <person name="Liu H."/>
            <person name="Luo F."/>
            <person name="Guo L."/>
            <person name="Lv X."/>
            <person name="Deng C."/>
            <person name="Zhou C."/>
            <person name="Fan Y."/>
            <person name="Li X."/>
            <person name="Huang L."/>
            <person name="Hu Y."/>
            <person name="Liang C."/>
            <person name="Hu X."/>
            <person name="Xu J."/>
            <person name="Yu X."/>
        </authorList>
    </citation>
    <scope>NUCLEOTIDE SEQUENCE [LARGE SCALE GENOMIC DNA]</scope>
    <source>
        <strain evidence="1">Henan</strain>
    </source>
</reference>
<sequence>MATNRQLRKAPVVTGNRLSIRGSLIVSDLLLVQLSKMPNLTGAQFNIRLLRRQKPSPDQRFEFYRPLWTKVWNLKVHENLLRQAENDDSTLDFVEVDVHMKFICKEFTLALIFFRM</sequence>
<name>G7Y6K7_CLOSI</name>
<reference key="2">
    <citation type="submission" date="2011-10" db="EMBL/GenBank/DDBJ databases">
        <title>The genome and transcriptome sequence of Clonorchis sinensis provide insights into the carcinogenic liver fluke.</title>
        <authorList>
            <person name="Wang X."/>
            <person name="Huang Y."/>
            <person name="Chen W."/>
            <person name="Liu H."/>
            <person name="Guo L."/>
            <person name="Chen Y."/>
            <person name="Luo F."/>
            <person name="Zhou W."/>
            <person name="Sun J."/>
            <person name="Mao Q."/>
            <person name="Liang P."/>
            <person name="Zhou C."/>
            <person name="Tian Y."/>
            <person name="Men J."/>
            <person name="Lv X."/>
            <person name="Huang L."/>
            <person name="Zhou J."/>
            <person name="Hu Y."/>
            <person name="Li R."/>
            <person name="Zhang F."/>
            <person name="Lei H."/>
            <person name="Li X."/>
            <person name="Hu X."/>
            <person name="Liang C."/>
            <person name="Xu J."/>
            <person name="Wu Z."/>
            <person name="Yu X."/>
        </authorList>
    </citation>
    <scope>NUCLEOTIDE SEQUENCE</scope>
    <source>
        <strain>Henan</strain>
    </source>
</reference>
<dbReference type="AlphaFoldDB" id="G7Y6K7"/>